<organism evidence="2 3">
    <name type="scientific">Teladorsagia circumcincta</name>
    <name type="common">Brown stomach worm</name>
    <name type="synonym">Ostertagia circumcincta</name>
    <dbReference type="NCBI Taxonomy" id="45464"/>
    <lineage>
        <taxon>Eukaryota</taxon>
        <taxon>Metazoa</taxon>
        <taxon>Ecdysozoa</taxon>
        <taxon>Nematoda</taxon>
        <taxon>Chromadorea</taxon>
        <taxon>Rhabditida</taxon>
        <taxon>Rhabditina</taxon>
        <taxon>Rhabditomorpha</taxon>
        <taxon>Strongyloidea</taxon>
        <taxon>Trichostrongylidae</taxon>
        <taxon>Teladorsagia</taxon>
    </lineage>
</organism>
<accession>A0A2G9U7N4</accession>
<proteinExistence type="predicted"/>
<name>A0A2G9U7N4_TELCI</name>
<evidence type="ECO:0008006" key="4">
    <source>
        <dbReference type="Google" id="ProtNLM"/>
    </source>
</evidence>
<evidence type="ECO:0000313" key="2">
    <source>
        <dbReference type="EMBL" id="PIO66279.1"/>
    </source>
</evidence>
<gene>
    <name evidence="2" type="ORF">TELCIR_12013</name>
</gene>
<feature type="chain" id="PRO_5013916921" description="Secreted protein" evidence="1">
    <location>
        <begin position="24"/>
        <end position="70"/>
    </location>
</feature>
<feature type="signal peptide" evidence="1">
    <location>
        <begin position="1"/>
        <end position="23"/>
    </location>
</feature>
<keyword evidence="3" id="KW-1185">Reference proteome</keyword>
<dbReference type="EMBL" id="KZ348375">
    <property type="protein sequence ID" value="PIO66279.1"/>
    <property type="molecule type" value="Genomic_DNA"/>
</dbReference>
<sequence length="70" mass="7782">MFLTSFTCLGTVILWFKFSGCKSDEVTQTVMLARVGRVAAYVDRPLTANVSLCIDLLTMPLRVCARPRPT</sequence>
<keyword evidence="1" id="KW-0732">Signal</keyword>
<evidence type="ECO:0000256" key="1">
    <source>
        <dbReference type="SAM" id="SignalP"/>
    </source>
</evidence>
<dbReference type="Proteomes" id="UP000230423">
    <property type="component" value="Unassembled WGS sequence"/>
</dbReference>
<reference evidence="2 3" key="1">
    <citation type="submission" date="2015-09" db="EMBL/GenBank/DDBJ databases">
        <title>Draft genome of the parasitic nematode Teladorsagia circumcincta isolate WARC Sus (inbred).</title>
        <authorList>
            <person name="Mitreva M."/>
        </authorList>
    </citation>
    <scope>NUCLEOTIDE SEQUENCE [LARGE SCALE GENOMIC DNA]</scope>
    <source>
        <strain evidence="2 3">S</strain>
    </source>
</reference>
<dbReference type="AlphaFoldDB" id="A0A2G9U7N4"/>
<evidence type="ECO:0000313" key="3">
    <source>
        <dbReference type="Proteomes" id="UP000230423"/>
    </source>
</evidence>
<protein>
    <recommendedName>
        <fullName evidence="4">Secreted protein</fullName>
    </recommendedName>
</protein>